<proteinExistence type="predicted"/>
<reference evidence="1" key="1">
    <citation type="submission" date="2022-05" db="EMBL/GenBank/DDBJ databases">
        <title>Draft genome sequence of Clostridium tertium strain CP3 isolated from Peru.</title>
        <authorList>
            <person name="Hurtado R."/>
            <person name="Lima L."/>
            <person name="Sousa T."/>
            <person name="Jaiswal A.K."/>
            <person name="Tiwari S."/>
            <person name="Maturrano L."/>
            <person name="Brenig B."/>
            <person name="Azevedo V."/>
        </authorList>
    </citation>
    <scope>NUCLEOTIDE SEQUENCE</scope>
    <source>
        <strain evidence="1">CP3</strain>
    </source>
</reference>
<sequence length="62" mass="6915">MKHNAKENLIIALDELSSCQNHLNTAYLHAEENHNRNEIHTALEAIGSAVDSAQTALKNYKD</sequence>
<dbReference type="AlphaFoldDB" id="A0A9X4B1P6"/>
<organism evidence="1 2">
    <name type="scientific">Clostridium tertium</name>
    <dbReference type="NCBI Taxonomy" id="1559"/>
    <lineage>
        <taxon>Bacteria</taxon>
        <taxon>Bacillati</taxon>
        <taxon>Bacillota</taxon>
        <taxon>Clostridia</taxon>
        <taxon>Eubacteriales</taxon>
        <taxon>Clostridiaceae</taxon>
        <taxon>Clostridium</taxon>
    </lineage>
</organism>
<evidence type="ECO:0000313" key="2">
    <source>
        <dbReference type="Proteomes" id="UP001141183"/>
    </source>
</evidence>
<comment type="caution">
    <text evidence="1">The sequence shown here is derived from an EMBL/GenBank/DDBJ whole genome shotgun (WGS) entry which is preliminary data.</text>
</comment>
<dbReference type="EMBL" id="JAMRYU010000005">
    <property type="protein sequence ID" value="MDC4239766.1"/>
    <property type="molecule type" value="Genomic_DNA"/>
</dbReference>
<keyword evidence="2" id="KW-1185">Reference proteome</keyword>
<gene>
    <name evidence="1" type="ORF">NE398_06265</name>
</gene>
<evidence type="ECO:0000313" key="1">
    <source>
        <dbReference type="EMBL" id="MDC4239766.1"/>
    </source>
</evidence>
<dbReference type="RefSeq" id="WP_008677528.1">
    <property type="nucleotide sequence ID" value="NZ_CABKOG010000003.1"/>
</dbReference>
<dbReference type="Proteomes" id="UP001141183">
    <property type="component" value="Unassembled WGS sequence"/>
</dbReference>
<accession>A0A9X4B1P6</accession>
<name>A0A9X4B1P6_9CLOT</name>
<protein>
    <submittedName>
        <fullName evidence="1">Uncharacterized protein</fullName>
    </submittedName>
</protein>